<evidence type="ECO:0000313" key="1">
    <source>
        <dbReference type="EMBL" id="GCE75667.1"/>
    </source>
</evidence>
<sequence length="137" mass="15762">MAEQGYYEKRPRPEHRAYLEKRLMERPVVDSVEFADDFRMTVLRDGKSTIHAYITNQYELGVADVDEILALAPETTCIVSTMDYNHYSAEAKESAKERGVGLFKATELLGAVYHDGAAFLEYLPPRERERLRQRNSS</sequence>
<gene>
    <name evidence="1" type="ORF">CBZ_07230</name>
</gene>
<reference evidence="1 2" key="1">
    <citation type="submission" date="2019-01" db="EMBL/GenBank/DDBJ databases">
        <title>Draft genome sequence of Cellulomonas takizawaensis strain TKZ-21.</title>
        <authorList>
            <person name="Yamamura H."/>
            <person name="Hayashi T."/>
            <person name="Hamada M."/>
            <person name="Serisawa Y."/>
            <person name="Matsuyama K."/>
            <person name="Nakagawa Y."/>
            <person name="Otoguro M."/>
            <person name="Yanagida F."/>
            <person name="Hayakawa M."/>
        </authorList>
    </citation>
    <scope>NUCLEOTIDE SEQUENCE [LARGE SCALE GENOMIC DNA]</scope>
    <source>
        <strain evidence="1 2">NBRC12680</strain>
    </source>
</reference>
<keyword evidence="2" id="KW-1185">Reference proteome</keyword>
<dbReference type="RefSeq" id="WP_130780260.1">
    <property type="nucleotide sequence ID" value="NZ_BIMR01000038.1"/>
</dbReference>
<name>A0A402DNG1_9CELL</name>
<comment type="caution">
    <text evidence="1">The sequence shown here is derived from an EMBL/GenBank/DDBJ whole genome shotgun (WGS) entry which is preliminary data.</text>
</comment>
<proteinExistence type="predicted"/>
<evidence type="ECO:0000313" key="2">
    <source>
        <dbReference type="Proteomes" id="UP000289954"/>
    </source>
</evidence>
<dbReference type="EMBL" id="BIMR01000038">
    <property type="protein sequence ID" value="GCE75667.1"/>
    <property type="molecule type" value="Genomic_DNA"/>
</dbReference>
<evidence type="ECO:0008006" key="3">
    <source>
        <dbReference type="Google" id="ProtNLM"/>
    </source>
</evidence>
<protein>
    <recommendedName>
        <fullName evidence="3">Restriction endonuclease type IV Mrr domain-containing protein</fullName>
    </recommendedName>
</protein>
<accession>A0A402DNG1</accession>
<dbReference type="Proteomes" id="UP000289954">
    <property type="component" value="Unassembled WGS sequence"/>
</dbReference>
<dbReference type="OrthoDB" id="9795247at2"/>
<organism evidence="1 2">
    <name type="scientific">Cellulomonas biazotea</name>
    <dbReference type="NCBI Taxonomy" id="1709"/>
    <lineage>
        <taxon>Bacteria</taxon>
        <taxon>Bacillati</taxon>
        <taxon>Actinomycetota</taxon>
        <taxon>Actinomycetes</taxon>
        <taxon>Micrococcales</taxon>
        <taxon>Cellulomonadaceae</taxon>
        <taxon>Cellulomonas</taxon>
    </lineage>
</organism>
<dbReference type="AlphaFoldDB" id="A0A402DNG1"/>